<dbReference type="OrthoDB" id="60973at2759"/>
<reference evidence="6 7" key="1">
    <citation type="journal article" name="Sci. Rep.">
        <title>Genome-scale phylogenetic analyses confirm Olpidium as the closest living zoosporic fungus to the non-flagellated, terrestrial fungi.</title>
        <authorList>
            <person name="Chang Y."/>
            <person name="Rochon D."/>
            <person name="Sekimoto S."/>
            <person name="Wang Y."/>
            <person name="Chovatia M."/>
            <person name="Sandor L."/>
            <person name="Salamov A."/>
            <person name="Grigoriev I.V."/>
            <person name="Stajich J.E."/>
            <person name="Spatafora J.W."/>
        </authorList>
    </citation>
    <scope>NUCLEOTIDE SEQUENCE [LARGE SCALE GENOMIC DNA]</scope>
    <source>
        <strain evidence="6">S191</strain>
    </source>
</reference>
<dbReference type="Proteomes" id="UP000673691">
    <property type="component" value="Unassembled WGS sequence"/>
</dbReference>
<evidence type="ECO:0000256" key="4">
    <source>
        <dbReference type="ARBA" id="ARBA00023288"/>
    </source>
</evidence>
<accession>A0A8H8A2W4</accession>
<dbReference type="InterPro" id="IPR039789">
    <property type="entry name" value="CYRI"/>
</dbReference>
<proteinExistence type="inferred from homology"/>
<dbReference type="GO" id="GO:0016020">
    <property type="term" value="C:membrane"/>
    <property type="evidence" value="ECO:0007669"/>
    <property type="project" value="UniProtKB-SubCell"/>
</dbReference>
<gene>
    <name evidence="6" type="ORF">BJ554DRAFT_5534</name>
</gene>
<comment type="caution">
    <text evidence="6">The sequence shown here is derived from an EMBL/GenBank/DDBJ whole genome shotgun (WGS) entry which is preliminary data.</text>
</comment>
<evidence type="ECO:0000313" key="7">
    <source>
        <dbReference type="Proteomes" id="UP000673691"/>
    </source>
</evidence>
<dbReference type="PANTHER" id="PTHR12422">
    <property type="entry name" value="GH09096P"/>
    <property type="match status" value="1"/>
</dbReference>
<protein>
    <recommendedName>
        <fullName evidence="5">CYRIA/CYRIB Rac1 binding domain-containing protein</fullName>
    </recommendedName>
</protein>
<dbReference type="EMBL" id="JAEFCI010000269">
    <property type="protein sequence ID" value="KAG5463668.1"/>
    <property type="molecule type" value="Genomic_DNA"/>
</dbReference>
<dbReference type="GO" id="GO:0030833">
    <property type="term" value="P:regulation of actin filament polymerization"/>
    <property type="evidence" value="ECO:0007669"/>
    <property type="project" value="InterPro"/>
</dbReference>
<comment type="similarity">
    <text evidence="2">Belongs to the CYRI family.</text>
</comment>
<evidence type="ECO:0000313" key="6">
    <source>
        <dbReference type="EMBL" id="KAG5463668.1"/>
    </source>
</evidence>
<evidence type="ECO:0000259" key="5">
    <source>
        <dbReference type="Pfam" id="PF07159"/>
    </source>
</evidence>
<keyword evidence="3" id="KW-0472">Membrane</keyword>
<comment type="subcellular location">
    <subcellularLocation>
        <location evidence="1">Membrane</location>
        <topology evidence="1">Lipid-anchor</topology>
    </subcellularLocation>
</comment>
<evidence type="ECO:0000256" key="2">
    <source>
        <dbReference type="ARBA" id="ARBA00005778"/>
    </source>
</evidence>
<name>A0A8H8A2W4_9FUNG</name>
<organism evidence="6 7">
    <name type="scientific">Olpidium bornovanus</name>
    <dbReference type="NCBI Taxonomy" id="278681"/>
    <lineage>
        <taxon>Eukaryota</taxon>
        <taxon>Fungi</taxon>
        <taxon>Fungi incertae sedis</taxon>
        <taxon>Olpidiomycota</taxon>
        <taxon>Olpidiomycotina</taxon>
        <taxon>Olpidiomycetes</taxon>
        <taxon>Olpidiales</taxon>
        <taxon>Olpidiaceae</taxon>
        <taxon>Olpidium</taxon>
    </lineage>
</organism>
<keyword evidence="4" id="KW-0449">Lipoprotein</keyword>
<sequence>TLKAGGGQKRKPASWSSSRGAFDHKKALRPVPYLTPGTPAFYFPYEEVSVYDTVLAALRPSGPLLQSLKDYRGCGEEIRKTEQAAWTALVPAVAKLREYYEYSSRKVPLLLGVLTKGDVYLKLEKCQATTKLLADILHFVFAFDDLKMTNPNVQNDFSYYRRTMNRMKMGMPSGGGDAGRVLIGDELANRMSLFYAYPTPMFKCVAETTAIYVNQNSNVDQVAECLWGIAAVCYNAIGKERVTGSED</sequence>
<dbReference type="Pfam" id="PF07159">
    <property type="entry name" value="CYRIA-B_Rac1-bd"/>
    <property type="match status" value="1"/>
</dbReference>
<evidence type="ECO:0000256" key="3">
    <source>
        <dbReference type="ARBA" id="ARBA00023136"/>
    </source>
</evidence>
<dbReference type="AlphaFoldDB" id="A0A8H8A2W4"/>
<feature type="domain" description="CYRIA/CYRIB Rac1 binding" evidence="5">
    <location>
        <begin position="46"/>
        <end position="241"/>
    </location>
</feature>
<evidence type="ECO:0000256" key="1">
    <source>
        <dbReference type="ARBA" id="ARBA00004635"/>
    </source>
</evidence>
<keyword evidence="7" id="KW-1185">Reference proteome</keyword>
<dbReference type="InterPro" id="IPR009828">
    <property type="entry name" value="CYRIA/CYRIB_Rac1-bd"/>
</dbReference>
<feature type="non-terminal residue" evidence="6">
    <location>
        <position position="1"/>
    </location>
</feature>
<feature type="non-terminal residue" evidence="6">
    <location>
        <position position="247"/>
    </location>
</feature>
<dbReference type="GO" id="GO:0031267">
    <property type="term" value="F:small GTPase binding"/>
    <property type="evidence" value="ECO:0007669"/>
    <property type="project" value="InterPro"/>
</dbReference>